<proteinExistence type="predicted"/>
<organism evidence="1 2">
    <name type="scientific">Setaria viridis</name>
    <name type="common">Green bristlegrass</name>
    <name type="synonym">Setaria italica subsp. viridis</name>
    <dbReference type="NCBI Taxonomy" id="4556"/>
    <lineage>
        <taxon>Eukaryota</taxon>
        <taxon>Viridiplantae</taxon>
        <taxon>Streptophyta</taxon>
        <taxon>Embryophyta</taxon>
        <taxon>Tracheophyta</taxon>
        <taxon>Spermatophyta</taxon>
        <taxon>Magnoliopsida</taxon>
        <taxon>Liliopsida</taxon>
        <taxon>Poales</taxon>
        <taxon>Poaceae</taxon>
        <taxon>PACMAD clade</taxon>
        <taxon>Panicoideae</taxon>
        <taxon>Panicodae</taxon>
        <taxon>Paniceae</taxon>
        <taxon>Cenchrinae</taxon>
        <taxon>Setaria</taxon>
    </lineage>
</organism>
<name>A0A4U6TP08_SETVI</name>
<keyword evidence="2" id="KW-1185">Reference proteome</keyword>
<reference evidence="1" key="1">
    <citation type="submission" date="2019-03" db="EMBL/GenBank/DDBJ databases">
        <title>WGS assembly of Setaria viridis.</title>
        <authorList>
            <person name="Huang P."/>
            <person name="Jenkins J."/>
            <person name="Grimwood J."/>
            <person name="Barry K."/>
            <person name="Healey A."/>
            <person name="Mamidi S."/>
            <person name="Sreedasyam A."/>
            <person name="Shu S."/>
            <person name="Feldman M."/>
            <person name="Wu J."/>
            <person name="Yu Y."/>
            <person name="Chen C."/>
            <person name="Johnson J."/>
            <person name="Rokhsar D."/>
            <person name="Baxter I."/>
            <person name="Schmutz J."/>
            <person name="Brutnell T."/>
            <person name="Kellogg E."/>
        </authorList>
    </citation>
    <scope>NUCLEOTIDE SEQUENCE [LARGE SCALE GENOMIC DNA]</scope>
</reference>
<sequence length="77" mass="9047">MRRADKEGHRNGAASRAVVLQGAPEAAGLRLSPPRRSLESWWPRHRGSILQLRHRLQVEHFCNLKPHRHLRVDFYYT</sequence>
<protein>
    <submittedName>
        <fullName evidence="1">Uncharacterized protein</fullName>
    </submittedName>
</protein>
<dbReference type="EMBL" id="CM016558">
    <property type="protein sequence ID" value="TKW03005.1"/>
    <property type="molecule type" value="Genomic_DNA"/>
</dbReference>
<dbReference type="AlphaFoldDB" id="A0A4U6TP08"/>
<accession>A0A4U6TP08</accession>
<gene>
    <name evidence="1" type="ORF">SEVIR_7G042405v2</name>
</gene>
<evidence type="ECO:0000313" key="1">
    <source>
        <dbReference type="EMBL" id="TKW03005.1"/>
    </source>
</evidence>
<evidence type="ECO:0000313" key="2">
    <source>
        <dbReference type="Proteomes" id="UP000298652"/>
    </source>
</evidence>
<dbReference type="Proteomes" id="UP000298652">
    <property type="component" value="Chromosome 7"/>
</dbReference>
<dbReference type="Gramene" id="TKW03005">
    <property type="protein sequence ID" value="TKW03005"/>
    <property type="gene ID" value="SEVIR_7G042405v2"/>
</dbReference>